<dbReference type="InterPro" id="IPR050724">
    <property type="entry name" value="Glu_Leu_Phe_Val_DH"/>
</dbReference>
<keyword evidence="2" id="KW-1185">Reference proteome</keyword>
<dbReference type="Gene3D" id="1.10.285.10">
    <property type="entry name" value="Glutamate Dehydrogenase, chain A, domain 3"/>
    <property type="match status" value="1"/>
</dbReference>
<dbReference type="EMBL" id="MIGC01007686">
    <property type="protein sequence ID" value="PHJ15662.1"/>
    <property type="molecule type" value="Genomic_DNA"/>
</dbReference>
<dbReference type="PANTHER" id="PTHR43571:SF1">
    <property type="entry name" value="NADP-SPECIFIC GLUTAMATE DEHYDROGENASE 1-RELATED"/>
    <property type="match status" value="1"/>
</dbReference>
<dbReference type="PANTHER" id="PTHR43571">
    <property type="entry name" value="NADP-SPECIFIC GLUTAMATE DEHYDROGENASE 1-RELATED"/>
    <property type="match status" value="1"/>
</dbReference>
<dbReference type="GO" id="GO:0006537">
    <property type="term" value="P:glutamate biosynthetic process"/>
    <property type="evidence" value="ECO:0007669"/>
    <property type="project" value="TreeGrafter"/>
</dbReference>
<feature type="non-terminal residue" evidence="1">
    <location>
        <position position="112"/>
    </location>
</feature>
<protein>
    <submittedName>
        <fullName evidence="1">Glutamate dehydrogenase</fullName>
    </submittedName>
</protein>
<dbReference type="VEuPathDB" id="ToxoDB:CSUI_010527"/>
<dbReference type="GO" id="GO:0004354">
    <property type="term" value="F:glutamate dehydrogenase (NADP+) activity"/>
    <property type="evidence" value="ECO:0007669"/>
    <property type="project" value="TreeGrafter"/>
</dbReference>
<dbReference type="OrthoDB" id="6718861at2759"/>
<reference evidence="1 2" key="1">
    <citation type="journal article" date="2017" name="Int. J. Parasitol.">
        <title>The genome of the protozoan parasite Cystoisospora suis and a reverse vaccinology approach to identify vaccine candidates.</title>
        <authorList>
            <person name="Palmieri N."/>
            <person name="Shrestha A."/>
            <person name="Ruttkowski B."/>
            <person name="Beck T."/>
            <person name="Vogl C."/>
            <person name="Tomley F."/>
            <person name="Blake D.P."/>
            <person name="Joachim A."/>
        </authorList>
    </citation>
    <scope>NUCLEOTIDE SEQUENCE [LARGE SCALE GENOMIC DNA]</scope>
    <source>
        <strain evidence="1 2">Wien I</strain>
    </source>
</reference>
<dbReference type="GeneID" id="94433841"/>
<dbReference type="SUPFAM" id="SSF53223">
    <property type="entry name" value="Aminoacid dehydrogenase-like, N-terminal domain"/>
    <property type="match status" value="1"/>
</dbReference>
<dbReference type="RefSeq" id="XP_067917394.1">
    <property type="nucleotide sequence ID" value="XM_068070630.1"/>
</dbReference>
<evidence type="ECO:0000313" key="1">
    <source>
        <dbReference type="EMBL" id="PHJ15662.1"/>
    </source>
</evidence>
<dbReference type="Proteomes" id="UP000221165">
    <property type="component" value="Unassembled WGS sequence"/>
</dbReference>
<evidence type="ECO:0000313" key="2">
    <source>
        <dbReference type="Proteomes" id="UP000221165"/>
    </source>
</evidence>
<dbReference type="AlphaFoldDB" id="A0A2C6KGI6"/>
<sequence length="112" mass="12876">MAEGPAGTTSTRRLPIMEDEGEDLFLEGRLSNPIRQSVGKQGTDPEEVDEFVKHVEEKNRYQPEFLQAFHEVFQSVKPALLMNPDYLRAFKVIVEPERSITFRVPWVDDNGK</sequence>
<accession>A0A2C6KGI6</accession>
<comment type="caution">
    <text evidence="1">The sequence shown here is derived from an EMBL/GenBank/DDBJ whole genome shotgun (WGS) entry which is preliminary data.</text>
</comment>
<dbReference type="GO" id="GO:0005829">
    <property type="term" value="C:cytosol"/>
    <property type="evidence" value="ECO:0007669"/>
    <property type="project" value="TreeGrafter"/>
</dbReference>
<dbReference type="InterPro" id="IPR046346">
    <property type="entry name" value="Aminoacid_DH-like_N_sf"/>
</dbReference>
<name>A0A2C6KGI6_9APIC</name>
<proteinExistence type="predicted"/>
<gene>
    <name evidence="1" type="ORF">CSUI_010527</name>
</gene>
<organism evidence="1 2">
    <name type="scientific">Cystoisospora suis</name>
    <dbReference type="NCBI Taxonomy" id="483139"/>
    <lineage>
        <taxon>Eukaryota</taxon>
        <taxon>Sar</taxon>
        <taxon>Alveolata</taxon>
        <taxon>Apicomplexa</taxon>
        <taxon>Conoidasida</taxon>
        <taxon>Coccidia</taxon>
        <taxon>Eucoccidiorida</taxon>
        <taxon>Eimeriorina</taxon>
        <taxon>Sarcocystidae</taxon>
        <taxon>Cystoisospora</taxon>
    </lineage>
</organism>